<dbReference type="Gene3D" id="3.20.20.70">
    <property type="entry name" value="Aldolase class I"/>
    <property type="match status" value="1"/>
</dbReference>
<dbReference type="InterPro" id="IPR004352">
    <property type="entry name" value="GH114_TIM-barrel"/>
</dbReference>
<keyword evidence="3" id="KW-1185">Reference proteome</keyword>
<evidence type="ECO:0000313" key="3">
    <source>
        <dbReference type="Proteomes" id="UP000199385"/>
    </source>
</evidence>
<dbReference type="AlphaFoldDB" id="A0A1A9AAD7"/>
<accession>A0A1A9AAD7</accession>
<dbReference type="Pfam" id="PF03537">
    <property type="entry name" value="Glyco_hydro_114"/>
    <property type="match status" value="1"/>
</dbReference>
<dbReference type="InterPro" id="IPR013785">
    <property type="entry name" value="Aldolase_TIM"/>
</dbReference>
<dbReference type="RefSeq" id="WP_231921261.1">
    <property type="nucleotide sequence ID" value="NZ_LT594323.1"/>
</dbReference>
<feature type="domain" description="Glycoside-hydrolase family GH114 TIM-barrel" evidence="1">
    <location>
        <begin position="72"/>
        <end position="290"/>
    </location>
</feature>
<dbReference type="InterPro" id="IPR017853">
    <property type="entry name" value="GH"/>
</dbReference>
<protein>
    <recommendedName>
        <fullName evidence="1">Glycoside-hydrolase family GH114 TIM-barrel domain-containing protein</fullName>
    </recommendedName>
</protein>
<sequence length="298" mass="32664">MPSATRELSMRIRPAGAEPPRRAVRVGRRGPGRWAAVLLSVLLLGPVAACREPVVPPGAPTPWPAALARQWQWQWQLTGPLDVTVEADVFLLDPVRTTSAETAALRARHRRLVCQVPVGSYAATDPDADRFPAAVRGAPVAGATGRRWLDVRRWPALAPVLADRFRLCRGKGFGAVALDDADGYLHRPGFPLTFDDQLLFDRRVARLARSLDLSPGLVDDVPQVAALAPDFDFAVNQECVRRRECAKLLPFVDAYKPVFHVEYTGDPATFCVTTVGYGFASMRKDRALDADRTPCPLP</sequence>
<dbReference type="STRING" id="261654.GA0070611_5969"/>
<reference evidence="3" key="1">
    <citation type="submission" date="2016-06" db="EMBL/GenBank/DDBJ databases">
        <authorList>
            <person name="Varghese N."/>
            <person name="Submissions Spin"/>
        </authorList>
    </citation>
    <scope>NUCLEOTIDE SEQUENCE [LARGE SCALE GENOMIC DNA]</scope>
    <source>
        <strain evidence="3">DSM 44815</strain>
    </source>
</reference>
<dbReference type="EMBL" id="LT594323">
    <property type="protein sequence ID" value="SBT53132.1"/>
    <property type="molecule type" value="Genomic_DNA"/>
</dbReference>
<organism evidence="2 3">
    <name type="scientific">Micromonospora auratinigra</name>
    <dbReference type="NCBI Taxonomy" id="261654"/>
    <lineage>
        <taxon>Bacteria</taxon>
        <taxon>Bacillati</taxon>
        <taxon>Actinomycetota</taxon>
        <taxon>Actinomycetes</taxon>
        <taxon>Micromonosporales</taxon>
        <taxon>Micromonosporaceae</taxon>
        <taxon>Micromonospora</taxon>
    </lineage>
</organism>
<dbReference type="Proteomes" id="UP000199385">
    <property type="component" value="Chromosome I"/>
</dbReference>
<dbReference type="PATRIC" id="fig|261654.4.peg.6041"/>
<dbReference type="PANTHER" id="PTHR35273:SF2">
    <property type="entry name" value="ALPHA-GALACTOSIDASE"/>
    <property type="match status" value="1"/>
</dbReference>
<dbReference type="PANTHER" id="PTHR35273">
    <property type="entry name" value="ALPHA-1,4 POLYGALACTOSAMINIDASE, PUTATIVE (AFU_ORTHOLOGUE AFUA_3G07890)-RELATED"/>
    <property type="match status" value="1"/>
</dbReference>
<dbReference type="SUPFAM" id="SSF51445">
    <property type="entry name" value="(Trans)glycosidases"/>
    <property type="match status" value="1"/>
</dbReference>
<gene>
    <name evidence="2" type="ORF">GA0070611_5969</name>
</gene>
<evidence type="ECO:0000259" key="1">
    <source>
        <dbReference type="Pfam" id="PF03537"/>
    </source>
</evidence>
<proteinExistence type="predicted"/>
<evidence type="ECO:0000313" key="2">
    <source>
        <dbReference type="EMBL" id="SBT53132.1"/>
    </source>
</evidence>
<name>A0A1A9AAD7_9ACTN</name>